<dbReference type="GO" id="GO:0003700">
    <property type="term" value="F:DNA-binding transcription factor activity"/>
    <property type="evidence" value="ECO:0007669"/>
    <property type="project" value="TreeGrafter"/>
</dbReference>
<keyword evidence="8" id="KW-1185">Reference proteome</keyword>
<dbReference type="PANTHER" id="PTHR24567:SF74">
    <property type="entry name" value="HTH-TYPE TRANSCRIPTIONAL REGULATOR ARCR"/>
    <property type="match status" value="1"/>
</dbReference>
<accession>A0A179EQQ7</accession>
<dbReference type="RefSeq" id="WP_067484195.1">
    <property type="nucleotide sequence ID" value="NZ_BJUG01000004.1"/>
</dbReference>
<evidence type="ECO:0000313" key="9">
    <source>
        <dbReference type="Proteomes" id="UP000321361"/>
    </source>
</evidence>
<dbReference type="GeneID" id="77486965"/>
<protein>
    <submittedName>
        <fullName evidence="7">Cyclic nucleotide-binding protein</fullName>
    </submittedName>
</protein>
<dbReference type="SUPFAM" id="SSF51206">
    <property type="entry name" value="cAMP-binding domain-like"/>
    <property type="match status" value="1"/>
</dbReference>
<dbReference type="InterPro" id="IPR018490">
    <property type="entry name" value="cNMP-bd_dom_sf"/>
</dbReference>
<dbReference type="PROSITE" id="PS51063">
    <property type="entry name" value="HTH_CRP_2"/>
    <property type="match status" value="1"/>
</dbReference>
<name>A0A179EQQ7_ENTTH</name>
<dbReference type="OrthoDB" id="9810708at2"/>
<feature type="domain" description="Cyclic nucleotide-binding" evidence="4">
    <location>
        <begin position="18"/>
        <end position="120"/>
    </location>
</feature>
<organism evidence="7 8">
    <name type="scientific">Enterococcus thailandicus</name>
    <dbReference type="NCBI Taxonomy" id="417368"/>
    <lineage>
        <taxon>Bacteria</taxon>
        <taxon>Bacillati</taxon>
        <taxon>Bacillota</taxon>
        <taxon>Bacilli</taxon>
        <taxon>Lactobacillales</taxon>
        <taxon>Enterococcaceae</taxon>
        <taxon>Enterococcus</taxon>
    </lineage>
</organism>
<evidence type="ECO:0000313" key="6">
    <source>
        <dbReference type="EMBL" id="GEK36779.1"/>
    </source>
</evidence>
<reference evidence="6 9" key="2">
    <citation type="submission" date="2019-07" db="EMBL/GenBank/DDBJ databases">
        <title>Whole genome shotgun sequence of Enterococcus thailandicus NBRC 101867.</title>
        <authorList>
            <person name="Hosoyama A."/>
            <person name="Uohara A."/>
            <person name="Ohji S."/>
            <person name="Ichikawa N."/>
        </authorList>
    </citation>
    <scope>NUCLEOTIDE SEQUENCE [LARGE SCALE GENOMIC DNA]</scope>
    <source>
        <strain evidence="6 9">NBRC 101867</strain>
    </source>
</reference>
<dbReference type="KEGG" id="eth:CK496_04860"/>
<evidence type="ECO:0000256" key="3">
    <source>
        <dbReference type="ARBA" id="ARBA00023163"/>
    </source>
</evidence>
<evidence type="ECO:0000256" key="2">
    <source>
        <dbReference type="ARBA" id="ARBA00023125"/>
    </source>
</evidence>
<dbReference type="InterPro" id="IPR012318">
    <property type="entry name" value="HTH_CRP"/>
</dbReference>
<dbReference type="EMBL" id="BJUG01000004">
    <property type="protein sequence ID" value="GEK36779.1"/>
    <property type="molecule type" value="Genomic_DNA"/>
</dbReference>
<evidence type="ECO:0000313" key="8">
    <source>
        <dbReference type="Proteomes" id="UP000078516"/>
    </source>
</evidence>
<evidence type="ECO:0000259" key="4">
    <source>
        <dbReference type="PROSITE" id="PS50042"/>
    </source>
</evidence>
<gene>
    <name evidence="6" type="primary">crp</name>
    <name evidence="7" type="ORF">A6E74_08890</name>
    <name evidence="6" type="ORF">ETH01_10660</name>
</gene>
<dbReference type="EMBL" id="LWMN01000014">
    <property type="protein sequence ID" value="OAQ55229.1"/>
    <property type="molecule type" value="Genomic_DNA"/>
</dbReference>
<dbReference type="PROSITE" id="PS50042">
    <property type="entry name" value="CNMP_BINDING_3"/>
    <property type="match status" value="1"/>
</dbReference>
<dbReference type="Proteomes" id="UP000078516">
    <property type="component" value="Unassembled WGS sequence"/>
</dbReference>
<dbReference type="InterPro" id="IPR000595">
    <property type="entry name" value="cNMP-bd_dom"/>
</dbReference>
<evidence type="ECO:0000256" key="1">
    <source>
        <dbReference type="ARBA" id="ARBA00023015"/>
    </source>
</evidence>
<feature type="domain" description="HTH crp-type" evidence="5">
    <location>
        <begin position="152"/>
        <end position="226"/>
    </location>
</feature>
<dbReference type="CDD" id="cd00038">
    <property type="entry name" value="CAP_ED"/>
    <property type="match status" value="1"/>
</dbReference>
<dbReference type="Pfam" id="PF13545">
    <property type="entry name" value="HTH_Crp_2"/>
    <property type="match status" value="1"/>
</dbReference>
<dbReference type="Gene3D" id="1.10.10.10">
    <property type="entry name" value="Winged helix-like DNA-binding domain superfamily/Winged helix DNA-binding domain"/>
    <property type="match status" value="1"/>
</dbReference>
<keyword evidence="3" id="KW-0804">Transcription</keyword>
<dbReference type="GO" id="GO:0003677">
    <property type="term" value="F:DNA binding"/>
    <property type="evidence" value="ECO:0007669"/>
    <property type="project" value="UniProtKB-KW"/>
</dbReference>
<keyword evidence="1" id="KW-0805">Transcription regulation</keyword>
<evidence type="ECO:0000259" key="5">
    <source>
        <dbReference type="PROSITE" id="PS51063"/>
    </source>
</evidence>
<dbReference type="InterPro" id="IPR014710">
    <property type="entry name" value="RmlC-like_jellyroll"/>
</dbReference>
<dbReference type="InterPro" id="IPR036390">
    <property type="entry name" value="WH_DNA-bd_sf"/>
</dbReference>
<comment type="caution">
    <text evidence="7">The sequence shown here is derived from an EMBL/GenBank/DDBJ whole genome shotgun (WGS) entry which is preliminary data.</text>
</comment>
<dbReference type="AlphaFoldDB" id="A0A179EQQ7"/>
<dbReference type="GO" id="GO:0005829">
    <property type="term" value="C:cytosol"/>
    <property type="evidence" value="ECO:0007669"/>
    <property type="project" value="TreeGrafter"/>
</dbReference>
<dbReference type="Gene3D" id="2.60.120.10">
    <property type="entry name" value="Jelly Rolls"/>
    <property type="match status" value="1"/>
</dbReference>
<dbReference type="Pfam" id="PF00027">
    <property type="entry name" value="cNMP_binding"/>
    <property type="match status" value="1"/>
</dbReference>
<dbReference type="PANTHER" id="PTHR24567">
    <property type="entry name" value="CRP FAMILY TRANSCRIPTIONAL REGULATORY PROTEIN"/>
    <property type="match status" value="1"/>
</dbReference>
<proteinExistence type="predicted"/>
<reference evidence="7 8" key="1">
    <citation type="submission" date="2016-04" db="EMBL/GenBank/DDBJ databases">
        <title>Draft genome of an Enterococcus thailandicus strain isolated from bovine feces.</title>
        <authorList>
            <person name="Beukers A.G."/>
            <person name="Zaheer R."/>
            <person name="Goji N."/>
            <person name="Cook S.R."/>
            <person name="Amoako K."/>
            <person name="Chaves A.V."/>
            <person name="Ward M.P."/>
            <person name="Mcallister T.A."/>
        </authorList>
    </citation>
    <scope>NUCLEOTIDE SEQUENCE [LARGE SCALE GENOMIC DNA]</scope>
    <source>
        <strain evidence="7 8">F0711D 46</strain>
    </source>
</reference>
<evidence type="ECO:0000313" key="7">
    <source>
        <dbReference type="EMBL" id="OAQ55229.1"/>
    </source>
</evidence>
<dbReference type="Proteomes" id="UP000321361">
    <property type="component" value="Unassembled WGS sequence"/>
</dbReference>
<keyword evidence="2" id="KW-0238">DNA-binding</keyword>
<dbReference type="InterPro" id="IPR036388">
    <property type="entry name" value="WH-like_DNA-bd_sf"/>
</dbReference>
<sequence>MRITKIDYHFSKLRYQPDFMHFTDEEFQLIKEHTVLRSYKKGQILFDEGDERQRFYILTKGLVRLERYDESATYYYYDYVNANTLFPMAGIFEAQAYAYTAQAMTDIDTFYLPVSFYEKLARNNSEQLIALIHKISKVVEMHELRIQIGLTSSAFDRVKQNLFILKEELGVPTEDGHICIPYPITLKELAVNSGTTRETAGQVIKQLRDSGLLDYRKKQFTFCKTAVTPALRDANE</sequence>
<dbReference type="InterPro" id="IPR050397">
    <property type="entry name" value="Env_Response_Regulators"/>
</dbReference>
<dbReference type="SUPFAM" id="SSF46785">
    <property type="entry name" value="Winged helix' DNA-binding domain"/>
    <property type="match status" value="1"/>
</dbReference>